<reference evidence="6 7" key="2">
    <citation type="submission" date="2018-07" db="EMBL/GenBank/DDBJ databases">
        <title>Diversity of Mesorhizobium strains in Brazil.</title>
        <authorList>
            <person name="Helene L.C.F."/>
            <person name="Dall'Agnol R."/>
            <person name="Delamuta J.R.M."/>
            <person name="Hungria M."/>
        </authorList>
    </citation>
    <scope>NUCLEOTIDE SEQUENCE [LARGE SCALE GENOMIC DNA]</scope>
    <source>
        <strain evidence="6 7">AC99b</strain>
    </source>
</reference>
<evidence type="ECO:0000256" key="3">
    <source>
        <dbReference type="ARBA" id="ARBA00022833"/>
    </source>
</evidence>
<keyword evidence="2" id="KW-0479">Metal-binding</keyword>
<sequence length="137" mass="15034">MKVDGRCLCGYLTYEAEMDTNLVEICHCTDCQTLSGSAFRVTVPVVDGIFNFLSGQPKTYVKTAASGNRRVLAFCPECGTSVYSRPENGTHGFFGLRVGSLRQRADLIPRAQCWRGSAQTWIDEVGDLPAYDGDVPE</sequence>
<dbReference type="GO" id="GO:0046872">
    <property type="term" value="F:metal ion binding"/>
    <property type="evidence" value="ECO:0007669"/>
    <property type="project" value="UniProtKB-KW"/>
</dbReference>
<keyword evidence="3" id="KW-0862">Zinc</keyword>
<comment type="similarity">
    <text evidence="1">Belongs to the Gfa family.</text>
</comment>
<dbReference type="Gene3D" id="3.90.1590.10">
    <property type="entry name" value="glutathione-dependent formaldehyde- activating enzyme (gfa)"/>
    <property type="match status" value="1"/>
</dbReference>
<organism evidence="6 7">
    <name type="scientific">Mesorhizobium hawassense</name>
    <dbReference type="NCBI Taxonomy" id="1209954"/>
    <lineage>
        <taxon>Bacteria</taxon>
        <taxon>Pseudomonadati</taxon>
        <taxon>Pseudomonadota</taxon>
        <taxon>Alphaproteobacteria</taxon>
        <taxon>Hyphomicrobiales</taxon>
        <taxon>Phyllobacteriaceae</taxon>
        <taxon>Mesorhizobium</taxon>
    </lineage>
</organism>
<evidence type="ECO:0000256" key="2">
    <source>
        <dbReference type="ARBA" id="ARBA00022723"/>
    </source>
</evidence>
<reference evidence="7" key="1">
    <citation type="submission" date="2018-06" db="EMBL/GenBank/DDBJ databases">
        <authorList>
            <person name="Helene L.C."/>
            <person name="Dall'Agnol R."/>
            <person name="Delamuta J.R."/>
            <person name="Hungria M."/>
        </authorList>
    </citation>
    <scope>NUCLEOTIDE SEQUENCE [LARGE SCALE GENOMIC DNA]</scope>
    <source>
        <strain evidence="7">AC99b</strain>
    </source>
</reference>
<dbReference type="Pfam" id="PF04828">
    <property type="entry name" value="GFA"/>
    <property type="match status" value="1"/>
</dbReference>
<dbReference type="Proteomes" id="UP000251558">
    <property type="component" value="Unassembled WGS sequence"/>
</dbReference>
<keyword evidence="7" id="KW-1185">Reference proteome</keyword>
<dbReference type="PROSITE" id="PS51891">
    <property type="entry name" value="CENP_V_GFA"/>
    <property type="match status" value="1"/>
</dbReference>
<comment type="caution">
    <text evidence="6">The sequence shown here is derived from an EMBL/GenBank/DDBJ whole genome shotgun (WGS) entry which is preliminary data.</text>
</comment>
<feature type="domain" description="CENP-V/GFA" evidence="5">
    <location>
        <begin position="3"/>
        <end position="115"/>
    </location>
</feature>
<dbReference type="PANTHER" id="PTHR33337:SF40">
    <property type="entry name" value="CENP-V_GFA DOMAIN-CONTAINING PROTEIN-RELATED"/>
    <property type="match status" value="1"/>
</dbReference>
<dbReference type="EMBL" id="QMBP01000037">
    <property type="protein sequence ID" value="RAZ82383.1"/>
    <property type="molecule type" value="Genomic_DNA"/>
</dbReference>
<name>A0A330H187_9HYPH</name>
<accession>A0A330H187</accession>
<evidence type="ECO:0000259" key="5">
    <source>
        <dbReference type="PROSITE" id="PS51891"/>
    </source>
</evidence>
<evidence type="ECO:0000313" key="7">
    <source>
        <dbReference type="Proteomes" id="UP000251558"/>
    </source>
</evidence>
<evidence type="ECO:0000256" key="4">
    <source>
        <dbReference type="ARBA" id="ARBA00023239"/>
    </source>
</evidence>
<evidence type="ECO:0000256" key="1">
    <source>
        <dbReference type="ARBA" id="ARBA00005495"/>
    </source>
</evidence>
<dbReference type="AlphaFoldDB" id="A0A330H187"/>
<gene>
    <name evidence="6" type="ORF">DPM33_34835</name>
</gene>
<keyword evidence="4" id="KW-0456">Lyase</keyword>
<dbReference type="PANTHER" id="PTHR33337">
    <property type="entry name" value="GFA DOMAIN-CONTAINING PROTEIN"/>
    <property type="match status" value="1"/>
</dbReference>
<dbReference type="InterPro" id="IPR006913">
    <property type="entry name" value="CENP-V/GFA"/>
</dbReference>
<dbReference type="GO" id="GO:0016846">
    <property type="term" value="F:carbon-sulfur lyase activity"/>
    <property type="evidence" value="ECO:0007669"/>
    <property type="project" value="InterPro"/>
</dbReference>
<dbReference type="RefSeq" id="WP_112102028.1">
    <property type="nucleotide sequence ID" value="NZ_QMBP01000037.1"/>
</dbReference>
<dbReference type="InterPro" id="IPR011057">
    <property type="entry name" value="Mss4-like_sf"/>
</dbReference>
<protein>
    <submittedName>
        <fullName evidence="6">GFA family protein</fullName>
    </submittedName>
</protein>
<dbReference type="SUPFAM" id="SSF51316">
    <property type="entry name" value="Mss4-like"/>
    <property type="match status" value="1"/>
</dbReference>
<evidence type="ECO:0000313" key="6">
    <source>
        <dbReference type="EMBL" id="RAZ82383.1"/>
    </source>
</evidence>
<dbReference type="OrthoDB" id="9807246at2"/>
<proteinExistence type="inferred from homology"/>